<dbReference type="Proteomes" id="UP000828390">
    <property type="component" value="Unassembled WGS sequence"/>
</dbReference>
<name>A0A9D4LPZ2_DREPO</name>
<evidence type="ECO:0000313" key="2">
    <source>
        <dbReference type="Proteomes" id="UP000828390"/>
    </source>
</evidence>
<comment type="caution">
    <text evidence="1">The sequence shown here is derived from an EMBL/GenBank/DDBJ whole genome shotgun (WGS) entry which is preliminary data.</text>
</comment>
<protein>
    <submittedName>
        <fullName evidence="1">Uncharacterized protein</fullName>
    </submittedName>
</protein>
<sequence length="67" mass="7611">MKLFFCFFRRSGTSIRRARRSSREESRGRASQADRTEIWTSGVVGSSSRAISLTRLKFCFSVAARTS</sequence>
<proteinExistence type="predicted"/>
<reference evidence="1" key="1">
    <citation type="journal article" date="2019" name="bioRxiv">
        <title>The Genome of the Zebra Mussel, Dreissena polymorpha: A Resource for Invasive Species Research.</title>
        <authorList>
            <person name="McCartney M.A."/>
            <person name="Auch B."/>
            <person name="Kono T."/>
            <person name="Mallez S."/>
            <person name="Zhang Y."/>
            <person name="Obille A."/>
            <person name="Becker A."/>
            <person name="Abrahante J.E."/>
            <person name="Garbe J."/>
            <person name="Badalamenti J.P."/>
            <person name="Herman A."/>
            <person name="Mangelson H."/>
            <person name="Liachko I."/>
            <person name="Sullivan S."/>
            <person name="Sone E.D."/>
            <person name="Koren S."/>
            <person name="Silverstein K.A.T."/>
            <person name="Beckman K.B."/>
            <person name="Gohl D.M."/>
        </authorList>
    </citation>
    <scope>NUCLEOTIDE SEQUENCE</scope>
    <source>
        <strain evidence="1">Duluth1</strain>
        <tissue evidence="1">Whole animal</tissue>
    </source>
</reference>
<organism evidence="1 2">
    <name type="scientific">Dreissena polymorpha</name>
    <name type="common">Zebra mussel</name>
    <name type="synonym">Mytilus polymorpha</name>
    <dbReference type="NCBI Taxonomy" id="45954"/>
    <lineage>
        <taxon>Eukaryota</taxon>
        <taxon>Metazoa</taxon>
        <taxon>Spiralia</taxon>
        <taxon>Lophotrochozoa</taxon>
        <taxon>Mollusca</taxon>
        <taxon>Bivalvia</taxon>
        <taxon>Autobranchia</taxon>
        <taxon>Heteroconchia</taxon>
        <taxon>Euheterodonta</taxon>
        <taxon>Imparidentia</taxon>
        <taxon>Neoheterodontei</taxon>
        <taxon>Myida</taxon>
        <taxon>Dreissenoidea</taxon>
        <taxon>Dreissenidae</taxon>
        <taxon>Dreissena</taxon>
    </lineage>
</organism>
<accession>A0A9D4LPZ2</accession>
<reference evidence="1" key="2">
    <citation type="submission" date="2020-11" db="EMBL/GenBank/DDBJ databases">
        <authorList>
            <person name="McCartney M.A."/>
            <person name="Auch B."/>
            <person name="Kono T."/>
            <person name="Mallez S."/>
            <person name="Becker A."/>
            <person name="Gohl D.M."/>
            <person name="Silverstein K.A.T."/>
            <person name="Koren S."/>
            <person name="Bechman K.B."/>
            <person name="Herman A."/>
            <person name="Abrahante J.E."/>
            <person name="Garbe J."/>
        </authorList>
    </citation>
    <scope>NUCLEOTIDE SEQUENCE</scope>
    <source>
        <strain evidence="1">Duluth1</strain>
        <tissue evidence="1">Whole animal</tissue>
    </source>
</reference>
<gene>
    <name evidence="1" type="ORF">DPMN_025827</name>
</gene>
<dbReference type="EMBL" id="JAIWYP010000002">
    <property type="protein sequence ID" value="KAH3862852.1"/>
    <property type="molecule type" value="Genomic_DNA"/>
</dbReference>
<dbReference type="AlphaFoldDB" id="A0A9D4LPZ2"/>
<keyword evidence="2" id="KW-1185">Reference proteome</keyword>
<evidence type="ECO:0000313" key="1">
    <source>
        <dbReference type="EMBL" id="KAH3862852.1"/>
    </source>
</evidence>